<feature type="domain" description="Plastid lipid-associated protein/fibrillin conserved" evidence="4">
    <location>
        <begin position="190"/>
        <end position="286"/>
    </location>
</feature>
<dbReference type="Pfam" id="PF04755">
    <property type="entry name" value="PAP_fibrillin"/>
    <property type="match status" value="2"/>
</dbReference>
<evidence type="ECO:0000256" key="2">
    <source>
        <dbReference type="ARBA" id="ARBA00022640"/>
    </source>
</evidence>
<name>A0A2K3CSS3_CHLRE</name>
<comment type="subcellular location">
    <subcellularLocation>
        <location evidence="1">Plastid</location>
    </subcellularLocation>
</comment>
<evidence type="ECO:0000313" key="5">
    <source>
        <dbReference type="EMBL" id="PNW71318.1"/>
    </source>
</evidence>
<feature type="region of interest" description="Disordered" evidence="3">
    <location>
        <begin position="110"/>
        <end position="140"/>
    </location>
</feature>
<evidence type="ECO:0000259" key="4">
    <source>
        <dbReference type="Pfam" id="PF04755"/>
    </source>
</evidence>
<reference evidence="5 6" key="1">
    <citation type="journal article" date="2007" name="Science">
        <title>The Chlamydomonas genome reveals the evolution of key animal and plant functions.</title>
        <authorList>
            <person name="Merchant S.S."/>
            <person name="Prochnik S.E."/>
            <person name="Vallon O."/>
            <person name="Harris E.H."/>
            <person name="Karpowicz S.J."/>
            <person name="Witman G.B."/>
            <person name="Terry A."/>
            <person name="Salamov A."/>
            <person name="Fritz-Laylin L.K."/>
            <person name="Marechal-Drouard L."/>
            <person name="Marshall W.F."/>
            <person name="Qu L.H."/>
            <person name="Nelson D.R."/>
            <person name="Sanderfoot A.A."/>
            <person name="Spalding M.H."/>
            <person name="Kapitonov V.V."/>
            <person name="Ren Q."/>
            <person name="Ferris P."/>
            <person name="Lindquist E."/>
            <person name="Shapiro H."/>
            <person name="Lucas S.M."/>
            <person name="Grimwood J."/>
            <person name="Schmutz J."/>
            <person name="Cardol P."/>
            <person name="Cerutti H."/>
            <person name="Chanfreau G."/>
            <person name="Chen C.L."/>
            <person name="Cognat V."/>
            <person name="Croft M.T."/>
            <person name="Dent R."/>
            <person name="Dutcher S."/>
            <person name="Fernandez E."/>
            <person name="Fukuzawa H."/>
            <person name="Gonzalez-Ballester D."/>
            <person name="Gonzalez-Halphen D."/>
            <person name="Hallmann A."/>
            <person name="Hanikenne M."/>
            <person name="Hippler M."/>
            <person name="Inwood W."/>
            <person name="Jabbari K."/>
            <person name="Kalanon M."/>
            <person name="Kuras R."/>
            <person name="Lefebvre P.A."/>
            <person name="Lemaire S.D."/>
            <person name="Lobanov A.V."/>
            <person name="Lohr M."/>
            <person name="Manuell A."/>
            <person name="Meier I."/>
            <person name="Mets L."/>
            <person name="Mittag M."/>
            <person name="Mittelmeier T."/>
            <person name="Moroney J.V."/>
            <person name="Moseley J."/>
            <person name="Napoli C."/>
            <person name="Nedelcu A.M."/>
            <person name="Niyogi K."/>
            <person name="Novoselov S.V."/>
            <person name="Paulsen I.T."/>
            <person name="Pazour G."/>
            <person name="Purton S."/>
            <person name="Ral J.P."/>
            <person name="Riano-Pachon D.M."/>
            <person name="Riekhof W."/>
            <person name="Rymarquis L."/>
            <person name="Schroda M."/>
            <person name="Stern D."/>
            <person name="Umen J."/>
            <person name="Willows R."/>
            <person name="Wilson N."/>
            <person name="Zimmer S.L."/>
            <person name="Allmer J."/>
            <person name="Balk J."/>
            <person name="Bisova K."/>
            <person name="Chen C.J."/>
            <person name="Elias M."/>
            <person name="Gendler K."/>
            <person name="Hauser C."/>
            <person name="Lamb M.R."/>
            <person name="Ledford H."/>
            <person name="Long J.C."/>
            <person name="Minagawa J."/>
            <person name="Page M.D."/>
            <person name="Pan J."/>
            <person name="Pootakham W."/>
            <person name="Roje S."/>
            <person name="Rose A."/>
            <person name="Stahlberg E."/>
            <person name="Terauchi A.M."/>
            <person name="Yang P."/>
            <person name="Ball S."/>
            <person name="Bowler C."/>
            <person name="Dieckmann C.L."/>
            <person name="Gladyshev V.N."/>
            <person name="Green P."/>
            <person name="Jorgensen R."/>
            <person name="Mayfield S."/>
            <person name="Mueller-Roeber B."/>
            <person name="Rajamani S."/>
            <person name="Sayre R.T."/>
            <person name="Brokstein P."/>
            <person name="Dubchak I."/>
            <person name="Goodstein D."/>
            <person name="Hornick L."/>
            <person name="Huang Y.W."/>
            <person name="Jhaveri J."/>
            <person name="Luo Y."/>
            <person name="Martinez D."/>
            <person name="Ngau W.C."/>
            <person name="Otillar B."/>
            <person name="Poliakov A."/>
            <person name="Porter A."/>
            <person name="Szajkowski L."/>
            <person name="Werner G."/>
            <person name="Zhou K."/>
            <person name="Grigoriev I.V."/>
            <person name="Rokhsar D.S."/>
            <person name="Grossman A.R."/>
        </authorList>
    </citation>
    <scope>NUCLEOTIDE SEQUENCE [LARGE SCALE GENOMIC DNA]</scope>
    <source>
        <strain evidence="6">CC-503</strain>
    </source>
</reference>
<dbReference type="KEGG" id="cre:CHLRE_16g649200v5"/>
<dbReference type="EMBL" id="CM008977">
    <property type="protein sequence ID" value="PNW71318.1"/>
    <property type="molecule type" value="Genomic_DNA"/>
</dbReference>
<dbReference type="AlphaFoldDB" id="A0A2K3CSS3"/>
<feature type="compositionally biased region" description="Gly residues" evidence="3">
    <location>
        <begin position="127"/>
        <end position="140"/>
    </location>
</feature>
<keyword evidence="2" id="KW-0934">Plastid</keyword>
<organism evidence="5 6">
    <name type="scientific">Chlamydomonas reinhardtii</name>
    <name type="common">Chlamydomonas smithii</name>
    <dbReference type="NCBI Taxonomy" id="3055"/>
    <lineage>
        <taxon>Eukaryota</taxon>
        <taxon>Viridiplantae</taxon>
        <taxon>Chlorophyta</taxon>
        <taxon>core chlorophytes</taxon>
        <taxon>Chlorophyceae</taxon>
        <taxon>CS clade</taxon>
        <taxon>Chlamydomonadales</taxon>
        <taxon>Chlamydomonadaceae</taxon>
        <taxon>Chlamydomonas</taxon>
    </lineage>
</organism>
<proteinExistence type="predicted"/>
<dbReference type="PANTHER" id="PTHR31906">
    <property type="entry name" value="PLASTID-LIPID-ASSOCIATED PROTEIN 4, CHLOROPLASTIC-RELATED"/>
    <property type="match status" value="1"/>
</dbReference>
<dbReference type="RefSeq" id="XP_042915411.1">
    <property type="nucleotide sequence ID" value="XM_043070768.1"/>
</dbReference>
<feature type="domain" description="Plastid lipid-associated protein/fibrillin conserved" evidence="4">
    <location>
        <begin position="44"/>
        <end position="108"/>
    </location>
</feature>
<dbReference type="OMA" id="IADFVFF"/>
<evidence type="ECO:0000256" key="1">
    <source>
        <dbReference type="ARBA" id="ARBA00004474"/>
    </source>
</evidence>
<evidence type="ECO:0000256" key="3">
    <source>
        <dbReference type="SAM" id="MobiDB-lite"/>
    </source>
</evidence>
<keyword evidence="6" id="KW-1185">Reference proteome</keyword>
<dbReference type="PaxDb" id="3055-EDO99544"/>
<sequence>MALCHLQHARFGAASGRPGRGAVCVTRALLPTPDTAAAQTRANVKARLRQLVSKVNSAAVPGPADLAALDGAITDLCALNPQRDTATSPLINGRWVLLYTASMSTLRQAARASGTGGGSSSSSSGSSNGGGGGSSRGGGGGGLEEVLTPLQLANDAAYKFFYTYVPVLAGAAVGVRGASGSGPVKARGNFQVFNTAAGRVENQAKFEVAGRQCCVNVNGTAVLAQMSQGAPKQRLRATFTSFDLLVDGERRLSLPLSLLNPVGYVDTPYLDEDLRISIGDKGSVFIAAREGPVGAGV</sequence>
<dbReference type="OrthoDB" id="201321at2759"/>
<dbReference type="GeneID" id="5723735"/>
<dbReference type="Gramene" id="PNW71318">
    <property type="protein sequence ID" value="PNW71318"/>
    <property type="gene ID" value="CHLRE_16g649200v5"/>
</dbReference>
<dbReference type="InParanoid" id="A0A2K3CSS3"/>
<accession>A0A2K3CSS3</accession>
<dbReference type="Proteomes" id="UP000006906">
    <property type="component" value="Chromosome 16"/>
</dbReference>
<dbReference type="InterPro" id="IPR039633">
    <property type="entry name" value="PAP"/>
</dbReference>
<protein>
    <recommendedName>
        <fullName evidence="4">Plastid lipid-associated protein/fibrillin conserved domain-containing protein</fullName>
    </recommendedName>
</protein>
<gene>
    <name evidence="5" type="ORF">CHLRE_16g649200v5</name>
</gene>
<dbReference type="InterPro" id="IPR006843">
    <property type="entry name" value="PAP/fibrillin_dom"/>
</dbReference>
<dbReference type="GO" id="GO:0009535">
    <property type="term" value="C:chloroplast thylakoid membrane"/>
    <property type="evidence" value="ECO:0000318"/>
    <property type="project" value="GO_Central"/>
</dbReference>
<evidence type="ECO:0000313" key="6">
    <source>
        <dbReference type="Proteomes" id="UP000006906"/>
    </source>
</evidence>